<protein>
    <recommendedName>
        <fullName evidence="3">DUF2185 domain-containing protein</fullName>
    </recommendedName>
</protein>
<evidence type="ECO:0000313" key="1">
    <source>
        <dbReference type="EMBL" id="MBR7747965.1"/>
    </source>
</evidence>
<dbReference type="RefSeq" id="WP_189345683.1">
    <property type="nucleotide sequence ID" value="NZ_JAGSPM010000010.1"/>
</dbReference>
<gene>
    <name evidence="1" type="ORF">KDM92_15365</name>
</gene>
<comment type="caution">
    <text evidence="1">The sequence shown here is derived from an EMBL/GenBank/DDBJ whole genome shotgun (WGS) entry which is preliminary data.</text>
</comment>
<sequence length="110" mass="12476">MEIVSNHTHLLAPVDWPFDAPTNAVAYTNQRVLREDHPVLLVSHDNDGDWQFLCGSDDPGECLIVCLACAFERDRTVGLVADLPVGWQAWRESVSDHWHRAPREDDENDV</sequence>
<reference evidence="1 2" key="1">
    <citation type="submission" date="2021-04" db="EMBL/GenBank/DDBJ databases">
        <title>novel species isolated from subtropical streams in China.</title>
        <authorList>
            <person name="Lu H."/>
        </authorList>
    </citation>
    <scope>NUCLEOTIDE SEQUENCE [LARGE SCALE GENOMIC DNA]</scope>
    <source>
        <strain evidence="1 2">BYS107W</strain>
    </source>
</reference>
<dbReference type="AlphaFoldDB" id="A0A941I4K4"/>
<keyword evidence="2" id="KW-1185">Reference proteome</keyword>
<accession>A0A941I4K4</accession>
<name>A0A941I4K4_9BURK</name>
<evidence type="ECO:0000313" key="2">
    <source>
        <dbReference type="Proteomes" id="UP000680158"/>
    </source>
</evidence>
<dbReference type="Proteomes" id="UP000680158">
    <property type="component" value="Unassembled WGS sequence"/>
</dbReference>
<proteinExistence type="predicted"/>
<evidence type="ECO:0008006" key="3">
    <source>
        <dbReference type="Google" id="ProtNLM"/>
    </source>
</evidence>
<organism evidence="1 2">
    <name type="scientific">Undibacterium baiyunense</name>
    <dbReference type="NCBI Taxonomy" id="2828731"/>
    <lineage>
        <taxon>Bacteria</taxon>
        <taxon>Pseudomonadati</taxon>
        <taxon>Pseudomonadota</taxon>
        <taxon>Betaproteobacteria</taxon>
        <taxon>Burkholderiales</taxon>
        <taxon>Oxalobacteraceae</taxon>
        <taxon>Undibacterium</taxon>
    </lineage>
</organism>
<dbReference type="EMBL" id="JAGSPM010000010">
    <property type="protein sequence ID" value="MBR7747965.1"/>
    <property type="molecule type" value="Genomic_DNA"/>
</dbReference>